<feature type="region of interest" description="Disordered" evidence="1">
    <location>
        <begin position="663"/>
        <end position="692"/>
    </location>
</feature>
<dbReference type="KEGG" id="pan:PODANSg2778"/>
<feature type="region of interest" description="Disordered" evidence="1">
    <location>
        <begin position="432"/>
        <end position="458"/>
    </location>
</feature>
<dbReference type="PANTHER" id="PTHR37171:SF1">
    <property type="entry name" value="SERINE_THREONINE-PROTEIN KINASE YRZF-RELATED"/>
    <property type="match status" value="1"/>
</dbReference>
<name>B2AQI9_PODAN</name>
<evidence type="ECO:0000313" key="2">
    <source>
        <dbReference type="EMBL" id="CAP66416.1"/>
    </source>
</evidence>
<proteinExistence type="predicted"/>
<feature type="compositionally biased region" description="Basic and acidic residues" evidence="1">
    <location>
        <begin position="89"/>
        <end position="120"/>
    </location>
</feature>
<dbReference type="VEuPathDB" id="FungiDB:PODANS_4_4000"/>
<sequence>MHPKDVSILSTLVTRVGKDGQAVARNLPVLPRVSETIPGARSFGNVTLSNPNNRSTVKNAFFYTFAMADELARLREALAQAKRQASEQQRLREEAENRAFDEQRRREEEQRRREKAEEVARKSQLQALEGYLETCHSLSLAIQVVTDRSLTTQGDTTNPVGRLYPQRIAEWHDFPARQEEIWEQLSIPSFADNPVFPSQHQMAYVESLINPISSEQGLRSFERDTVENAAQKLLAAASENTQLRDSLGLRGTVMFESHTNLGTVDDTLSKPLERMSLAGSRAADTPLTTTAAIRKPRRGAKGKGNRADQFCIYRTADGANIPAMAIETARALAAAVVTQLFSYMVGKGMQYGYVCTGQVFVFLYIPDDPATVFYHVCVPNLDVIEGDENRLHRTAVAQVFAFILQALLTPPPPQSWHDAAERLDIWDVEKPATSGASGGAVATSDASSGGGGRGRRPDIQDRAYCTHQCLVGLALGGPIDPSCPNAPYRKPGHISRVDFLHLLRAQLARDRGRDADSAPLYLAGAVGSLFKVRPSTHGYTLVAKGVESANRGRLQNEENIYNELSVIQGRHVPVCLGLIDLVLPYYCDGRVSEHFLLLSWAGQPLSKCVDRIDKVVAVDAIAIAYTELHRLRVLHCDAELRNVMYNRNIMVVDFERVEVRSRQPLGPLSPNGQNRKRKRELPQKQGKDPFTEELQKVVKDISGCFGQS</sequence>
<feature type="region of interest" description="Disordered" evidence="1">
    <location>
        <begin position="86"/>
        <end position="120"/>
    </location>
</feature>
<dbReference type="RefSeq" id="XP_001905751.1">
    <property type="nucleotide sequence ID" value="XM_001905716.1"/>
</dbReference>
<feature type="compositionally biased region" description="Basic and acidic residues" evidence="1">
    <location>
        <begin position="680"/>
        <end position="692"/>
    </location>
</feature>
<evidence type="ECO:0000256" key="1">
    <source>
        <dbReference type="SAM" id="MobiDB-lite"/>
    </source>
</evidence>
<reference evidence="2" key="2">
    <citation type="submission" date="2008-07" db="EMBL/GenBank/DDBJ databases">
        <authorList>
            <person name="Genoscope - CEA"/>
        </authorList>
    </citation>
    <scope>NUCLEOTIDE SEQUENCE</scope>
    <source>
        <strain evidence="2">S mat+</strain>
    </source>
</reference>
<dbReference type="SUPFAM" id="SSF56112">
    <property type="entry name" value="Protein kinase-like (PK-like)"/>
    <property type="match status" value="1"/>
</dbReference>
<protein>
    <submittedName>
        <fullName evidence="2">Podospora anserina S mat+ genomic DNA chromosome 4, supercontig 4</fullName>
    </submittedName>
</protein>
<feature type="compositionally biased region" description="Low complexity" evidence="1">
    <location>
        <begin position="432"/>
        <end position="447"/>
    </location>
</feature>
<organism evidence="2">
    <name type="scientific">Podospora anserina (strain S / ATCC MYA-4624 / DSM 980 / FGSC 10383)</name>
    <name type="common">Pleurage anserina</name>
    <dbReference type="NCBI Taxonomy" id="515849"/>
    <lineage>
        <taxon>Eukaryota</taxon>
        <taxon>Fungi</taxon>
        <taxon>Dikarya</taxon>
        <taxon>Ascomycota</taxon>
        <taxon>Pezizomycotina</taxon>
        <taxon>Sordariomycetes</taxon>
        <taxon>Sordariomycetidae</taxon>
        <taxon>Sordariales</taxon>
        <taxon>Podosporaceae</taxon>
        <taxon>Podospora</taxon>
        <taxon>Podospora anserina</taxon>
    </lineage>
</organism>
<dbReference type="InterPro" id="IPR011009">
    <property type="entry name" value="Kinase-like_dom_sf"/>
</dbReference>
<dbReference type="PANTHER" id="PTHR37171">
    <property type="entry name" value="SERINE/THREONINE-PROTEIN KINASE YRZF-RELATED"/>
    <property type="match status" value="1"/>
</dbReference>
<dbReference type="InterPro" id="IPR052396">
    <property type="entry name" value="Meiotic_Drive_Suppr_Kinase"/>
</dbReference>
<dbReference type="GeneID" id="6190420"/>
<gene>
    <name evidence="2" type="ORF">PODANS_4_4000</name>
</gene>
<accession>B2AQI9</accession>
<reference evidence="2" key="1">
    <citation type="journal article" date="2008" name="Genome Biol.">
        <title>The genome sequence of the model ascomycete fungus Podospora anserina.</title>
        <authorList>
            <person name="Espagne E."/>
            <person name="Lespinet O."/>
            <person name="Malagnac F."/>
            <person name="Da Silva C."/>
            <person name="Jaillon O."/>
            <person name="Porcel B.M."/>
            <person name="Couloux A."/>
            <person name="Aury J.-M."/>
            <person name="Segurens B."/>
            <person name="Poulain J."/>
            <person name="Anthouard V."/>
            <person name="Grossetete S."/>
            <person name="Khalili H."/>
            <person name="Coppin E."/>
            <person name="Dequard-Chablat M."/>
            <person name="Picard M."/>
            <person name="Contamine V."/>
            <person name="Arnaise S."/>
            <person name="Bourdais A."/>
            <person name="Berteaux-Lecellier V."/>
            <person name="Gautheret D."/>
            <person name="de Vries R.P."/>
            <person name="Battaglia E."/>
            <person name="Coutinho P.M."/>
            <person name="Danchin E.G.J."/>
            <person name="Henrissat B."/>
            <person name="El Khoury R."/>
            <person name="Sainsard-Chanet A."/>
            <person name="Boivin A."/>
            <person name="Pinan-Lucarre B."/>
            <person name="Sellem C.H."/>
            <person name="Debuchy R."/>
            <person name="Wincker P."/>
            <person name="Weissenbach J."/>
            <person name="Silar P."/>
        </authorList>
    </citation>
    <scope>NUCLEOTIDE SEQUENCE [LARGE SCALE GENOMIC DNA]</scope>
    <source>
        <strain evidence="2">S mat+</strain>
    </source>
</reference>
<dbReference type="AlphaFoldDB" id="B2AQI9"/>
<dbReference type="HOGENOM" id="CLU_010672_3_0_1"/>
<dbReference type="EMBL" id="CU633895">
    <property type="protein sequence ID" value="CAP66416.1"/>
    <property type="molecule type" value="Genomic_DNA"/>
</dbReference>
<dbReference type="OrthoDB" id="4587004at2759"/>